<dbReference type="Gene3D" id="3.40.50.1820">
    <property type="entry name" value="alpha/beta hydrolase"/>
    <property type="match status" value="1"/>
</dbReference>
<dbReference type="KEGG" id="schv:BRCON_1466"/>
<evidence type="ECO:0000313" key="3">
    <source>
        <dbReference type="Proteomes" id="UP000262583"/>
    </source>
</evidence>
<protein>
    <submittedName>
        <fullName evidence="2">Hydrolase of the alpha/beta superfamily</fullName>
    </submittedName>
</protein>
<dbReference type="InterPro" id="IPR050583">
    <property type="entry name" value="Mycobacterial_A85_antigen"/>
</dbReference>
<evidence type="ECO:0000259" key="1">
    <source>
        <dbReference type="Pfam" id="PF16561"/>
    </source>
</evidence>
<dbReference type="InterPro" id="IPR014756">
    <property type="entry name" value="Ig_E-set"/>
</dbReference>
<dbReference type="InterPro" id="IPR013783">
    <property type="entry name" value="Ig-like_fold"/>
</dbReference>
<dbReference type="Pfam" id="PF00756">
    <property type="entry name" value="Esterase"/>
    <property type="match status" value="1"/>
</dbReference>
<dbReference type="GO" id="GO:0016787">
    <property type="term" value="F:hydrolase activity"/>
    <property type="evidence" value="ECO:0007669"/>
    <property type="project" value="UniProtKB-KW"/>
</dbReference>
<dbReference type="PANTHER" id="PTHR48098">
    <property type="entry name" value="ENTEROCHELIN ESTERASE-RELATED"/>
    <property type="match status" value="1"/>
</dbReference>
<dbReference type="SUPFAM" id="SSF81296">
    <property type="entry name" value="E set domains"/>
    <property type="match status" value="1"/>
</dbReference>
<dbReference type="EMBL" id="CP030759">
    <property type="protein sequence ID" value="AXA36243.1"/>
    <property type="molecule type" value="Genomic_DNA"/>
</dbReference>
<organism evidence="2 3">
    <name type="scientific">Sumerlaea chitinivorans</name>
    <dbReference type="NCBI Taxonomy" id="2250252"/>
    <lineage>
        <taxon>Bacteria</taxon>
        <taxon>Candidatus Sumerlaeota</taxon>
        <taxon>Candidatus Sumerlaeia</taxon>
        <taxon>Candidatus Sumerlaeales</taxon>
        <taxon>Candidatus Sumerlaeaceae</taxon>
        <taxon>Candidatus Sumerlaea</taxon>
    </lineage>
</organism>
<dbReference type="Pfam" id="PF16561">
    <property type="entry name" value="AMPK1_CBM"/>
    <property type="match status" value="1"/>
</dbReference>
<keyword evidence="2" id="KW-0378">Hydrolase</keyword>
<dbReference type="Proteomes" id="UP000262583">
    <property type="component" value="Chromosome"/>
</dbReference>
<dbReference type="InterPro" id="IPR032640">
    <property type="entry name" value="AMPK1_CBM"/>
</dbReference>
<feature type="domain" description="AMP-activated protein kinase glycogen-binding" evidence="1">
    <location>
        <begin position="53"/>
        <end position="125"/>
    </location>
</feature>
<sequence length="444" mass="50157">MIEGFGTIYLRYMRLNLTLVLLLTLVWAVGGARTETSSKKAMKHRFVFYPKDNPTTVVLTGDHWGWNPAAVPMTRQSDGTFTVEVELEEGAYLYKFVADGKWYHDEKNPNRVSDGFGGFNSILVIGSGKSKLPLRRSTLLNLAAAPVEFRVRGVPSDFKQSWIPVRFEEGRLVYDDREPTATHGRLLLSAEMLSLPQEKGTSHSLAPRQIFVYLPKGYFTPGSKHRYPVIYLHDGQNVWDDERCCFGHGGWHLNTLLDSTTTLQQAILVGIPNSSARLAEYGLGADVLRLRPSPYHRFLREVVKPRIDQDFRTRRDRKHTAVMGSSMGGIVSITTGYVYPDTFGVVAALSPAFQVPDAQGRTLLDVVKKHGRGRFRLYVDNGTAGETQDGAPLTREFVNLARQKGWKDGVDFEHFEDVGAAHNERAWRMRAWRPLKFILESRSR</sequence>
<evidence type="ECO:0000313" key="2">
    <source>
        <dbReference type="EMBL" id="AXA36243.1"/>
    </source>
</evidence>
<name>A0A2Z4Y6X8_SUMC1</name>
<dbReference type="PANTHER" id="PTHR48098:SF6">
    <property type="entry name" value="FERRI-BACILLIBACTIN ESTERASE BESA"/>
    <property type="match status" value="1"/>
</dbReference>
<reference evidence="2 3" key="1">
    <citation type="submission" date="2018-05" db="EMBL/GenBank/DDBJ databases">
        <title>A metagenomic window into the 2 km-deep terrestrial subsurface aquifer revealed taxonomically and functionally diverse microbial community comprising novel uncultured bacterial lineages.</title>
        <authorList>
            <person name="Kadnikov V.V."/>
            <person name="Mardanov A.V."/>
            <person name="Beletsky A.V."/>
            <person name="Banks D."/>
            <person name="Pimenov N.V."/>
            <person name="Frank Y.A."/>
            <person name="Karnachuk O.V."/>
            <person name="Ravin N.V."/>
        </authorList>
    </citation>
    <scope>NUCLEOTIDE SEQUENCE [LARGE SCALE GENOMIC DNA]</scope>
    <source>
        <strain evidence="2">BY</strain>
    </source>
</reference>
<dbReference type="InterPro" id="IPR000801">
    <property type="entry name" value="Esterase-like"/>
</dbReference>
<gene>
    <name evidence="2" type="ORF">BRCON_1466</name>
</gene>
<dbReference type="Gene3D" id="2.60.40.10">
    <property type="entry name" value="Immunoglobulins"/>
    <property type="match status" value="1"/>
</dbReference>
<accession>A0A2Z4Y6X8</accession>
<dbReference type="InterPro" id="IPR029058">
    <property type="entry name" value="AB_hydrolase_fold"/>
</dbReference>
<proteinExistence type="predicted"/>
<dbReference type="AlphaFoldDB" id="A0A2Z4Y6X8"/>
<dbReference type="CDD" id="cd02859">
    <property type="entry name" value="E_set_AMPKbeta_like_N"/>
    <property type="match status" value="1"/>
</dbReference>
<dbReference type="SUPFAM" id="SSF53474">
    <property type="entry name" value="alpha/beta-Hydrolases"/>
    <property type="match status" value="1"/>
</dbReference>